<dbReference type="EC" id="3.4.-.-" evidence="3"/>
<dbReference type="Pfam" id="PF00557">
    <property type="entry name" value="Peptidase_M24"/>
    <property type="match status" value="1"/>
</dbReference>
<comment type="caution">
    <text evidence="3">The sequence shown here is derived from an EMBL/GenBank/DDBJ whole genome shotgun (WGS) entry which is preliminary data.</text>
</comment>
<dbReference type="GO" id="GO:0016787">
    <property type="term" value="F:hydrolase activity"/>
    <property type="evidence" value="ECO:0007669"/>
    <property type="project" value="UniProtKB-KW"/>
</dbReference>
<dbReference type="Gene3D" id="3.40.350.10">
    <property type="entry name" value="Creatinase/prolidase N-terminal domain"/>
    <property type="match status" value="1"/>
</dbReference>
<accession>A0A2T0AXW8</accession>
<dbReference type="Gene3D" id="3.90.230.10">
    <property type="entry name" value="Creatinase/methionine aminopeptidase superfamily"/>
    <property type="match status" value="1"/>
</dbReference>
<name>A0A2T0AXW8_9FIRM</name>
<evidence type="ECO:0000313" key="4">
    <source>
        <dbReference type="Proteomes" id="UP000238415"/>
    </source>
</evidence>
<protein>
    <submittedName>
        <fullName evidence="3">Putative peptidase</fullName>
        <ecNumber evidence="3">3.4.-.-</ecNumber>
    </submittedName>
</protein>
<dbReference type="InterPro" id="IPR036005">
    <property type="entry name" value="Creatinase/aminopeptidase-like"/>
</dbReference>
<dbReference type="PANTHER" id="PTHR46112:SF2">
    <property type="entry name" value="XAA-PRO AMINOPEPTIDASE P-RELATED"/>
    <property type="match status" value="1"/>
</dbReference>
<dbReference type="OrthoDB" id="9806388at2"/>
<dbReference type="RefSeq" id="WP_106004169.1">
    <property type="nucleotide sequence ID" value="NZ_CP136419.1"/>
</dbReference>
<dbReference type="InterPro" id="IPR029149">
    <property type="entry name" value="Creatin/AminoP/Spt16_N"/>
</dbReference>
<dbReference type="PANTHER" id="PTHR46112">
    <property type="entry name" value="AMINOPEPTIDASE"/>
    <property type="match status" value="1"/>
</dbReference>
<evidence type="ECO:0000259" key="2">
    <source>
        <dbReference type="Pfam" id="PF01321"/>
    </source>
</evidence>
<dbReference type="InterPro" id="IPR050659">
    <property type="entry name" value="Peptidase_M24B"/>
</dbReference>
<reference evidence="3 4" key="1">
    <citation type="submission" date="2018-03" db="EMBL/GenBank/DDBJ databases">
        <title>Genome sequence of Moorella humiferrea DSM 23265.</title>
        <authorList>
            <person name="Poehlein A."/>
            <person name="Daniel R."/>
        </authorList>
    </citation>
    <scope>NUCLEOTIDE SEQUENCE [LARGE SCALE GENOMIC DNA]</scope>
    <source>
        <strain evidence="3 4">DSM 23265</strain>
    </source>
</reference>
<feature type="domain" description="Creatinase N-terminal" evidence="2">
    <location>
        <begin position="8"/>
        <end position="139"/>
    </location>
</feature>
<dbReference type="SUPFAM" id="SSF55920">
    <property type="entry name" value="Creatinase/aminopeptidase"/>
    <property type="match status" value="1"/>
</dbReference>
<dbReference type="InterPro" id="IPR000587">
    <property type="entry name" value="Creatinase_N"/>
</dbReference>
<evidence type="ECO:0000313" key="3">
    <source>
        <dbReference type="EMBL" id="PRR75736.1"/>
    </source>
</evidence>
<gene>
    <name evidence="3" type="ORF">MOHU_01160</name>
</gene>
<evidence type="ECO:0000259" key="1">
    <source>
        <dbReference type="Pfam" id="PF00557"/>
    </source>
</evidence>
<dbReference type="AlphaFoldDB" id="A0A2T0AXW8"/>
<proteinExistence type="predicted"/>
<keyword evidence="4" id="KW-1185">Reference proteome</keyword>
<dbReference type="Pfam" id="PF01321">
    <property type="entry name" value="Creatinase_N"/>
    <property type="match status" value="1"/>
</dbReference>
<dbReference type="EMBL" id="PVXM01000003">
    <property type="protein sequence ID" value="PRR75736.1"/>
    <property type="molecule type" value="Genomic_DNA"/>
</dbReference>
<dbReference type="Proteomes" id="UP000238415">
    <property type="component" value="Unassembled WGS sequence"/>
</dbReference>
<dbReference type="InterPro" id="IPR000994">
    <property type="entry name" value="Pept_M24"/>
</dbReference>
<dbReference type="SUPFAM" id="SSF53092">
    <property type="entry name" value="Creatinase/prolidase N-terminal domain"/>
    <property type="match status" value="1"/>
</dbReference>
<keyword evidence="3" id="KW-0378">Hydrolase</keyword>
<feature type="domain" description="Peptidase M24" evidence="1">
    <location>
        <begin position="146"/>
        <end position="350"/>
    </location>
</feature>
<sequence>MVARFANRFEKVQKLMAIENLDLLLVVNRENLIYFTGLTQIECLAVLIPREGDPCAVTLWLDAAYVERESGLKTYGYHFPRESLASKVVERINAYGFKKPRIGFERYFVDFALYDGLRRAFPESDFVGAADLFYRIRAIKEPQEIELMRRAAAATCRGMEAAVKSIRPGVTELDILAEAEYAMLKAGSGGSSFRPQVVSGERTLLTHPCASNKRIASGEVVVIHLGATYEGYCAKMCRTVAVGEIPAEQEKVYKVLLEAQERAIAALRPGATAGEVDAAARQVVEKAGYGSNYLDVVGYGVGLRQSEFYPIIGKGREEIIEAGMVVDLLLPTVYYPGIGGPRVTDVIFVGEKQNEILTDYPREMMRIA</sequence>
<organism evidence="3 4">
    <name type="scientific">Neomoorella humiferrea</name>
    <dbReference type="NCBI Taxonomy" id="676965"/>
    <lineage>
        <taxon>Bacteria</taxon>
        <taxon>Bacillati</taxon>
        <taxon>Bacillota</taxon>
        <taxon>Clostridia</taxon>
        <taxon>Neomoorellales</taxon>
        <taxon>Neomoorellaceae</taxon>
        <taxon>Neomoorella</taxon>
    </lineage>
</organism>